<dbReference type="CDD" id="cd04433">
    <property type="entry name" value="AFD_class_I"/>
    <property type="match status" value="1"/>
</dbReference>
<name>A0A1M6P4F9_PSETH</name>
<dbReference type="InterPro" id="IPR042099">
    <property type="entry name" value="ANL_N_sf"/>
</dbReference>
<organism evidence="3 4">
    <name type="scientific">Pseudonocardia thermophila</name>
    <dbReference type="NCBI Taxonomy" id="1848"/>
    <lineage>
        <taxon>Bacteria</taxon>
        <taxon>Bacillati</taxon>
        <taxon>Actinomycetota</taxon>
        <taxon>Actinomycetes</taxon>
        <taxon>Pseudonocardiales</taxon>
        <taxon>Pseudonocardiaceae</taxon>
        <taxon>Pseudonocardia</taxon>
    </lineage>
</organism>
<accession>A0A1M6P4F9</accession>
<dbReference type="PANTHER" id="PTHR43767">
    <property type="entry name" value="LONG-CHAIN-FATTY-ACID--COA LIGASE"/>
    <property type="match status" value="1"/>
</dbReference>
<keyword evidence="3" id="KW-0436">Ligase</keyword>
<proteinExistence type="predicted"/>
<dbReference type="InterPro" id="IPR045851">
    <property type="entry name" value="AMP-bd_C_sf"/>
</dbReference>
<dbReference type="PANTHER" id="PTHR43767:SF1">
    <property type="entry name" value="NONRIBOSOMAL PEPTIDE SYNTHASE PES1 (EUROFUNG)-RELATED"/>
    <property type="match status" value="1"/>
</dbReference>
<keyword evidence="4" id="KW-1185">Reference proteome</keyword>
<dbReference type="SUPFAM" id="SSF56801">
    <property type="entry name" value="Acetyl-CoA synthetase-like"/>
    <property type="match status" value="1"/>
</dbReference>
<dbReference type="Gene3D" id="3.30.300.30">
    <property type="match status" value="1"/>
</dbReference>
<protein>
    <submittedName>
        <fullName evidence="3">Acyl-CoA synthetase (AMP-forming)/AMP-acid ligase II</fullName>
    </submittedName>
</protein>
<dbReference type="InterPro" id="IPR000873">
    <property type="entry name" value="AMP-dep_synth/lig_dom"/>
</dbReference>
<evidence type="ECO:0000313" key="4">
    <source>
        <dbReference type="Proteomes" id="UP000184363"/>
    </source>
</evidence>
<feature type="domain" description="AMP-dependent synthetase/ligase" evidence="1">
    <location>
        <begin position="23"/>
        <end position="303"/>
    </location>
</feature>
<dbReference type="InterPro" id="IPR025110">
    <property type="entry name" value="AMP-bd_C"/>
</dbReference>
<dbReference type="Proteomes" id="UP000184363">
    <property type="component" value="Unassembled WGS sequence"/>
</dbReference>
<dbReference type="Gene3D" id="3.40.50.12780">
    <property type="entry name" value="N-terminal domain of ligase-like"/>
    <property type="match status" value="1"/>
</dbReference>
<sequence length="504" mass="55298">MSWHARRPRPELPYPATIPGVLRWAAAEFGDRDLLVVGEERLTFAEAERRSRVLAAQLLADGVGKGTRVGLFHNYGADFVVAWLAALRIGALVMPFSTLATAAELRTMLHLGDVAVLLAAPQILGRDVRALIAEAVPASLPSPQLPYLRRVEIRAGLGAGEPSADELVAAVEEQVTPADLAQVTYTSGSEALPKGVVHSHGALVRNSSPQATRFAFDLVGLTGEVRTVFCGFPFFWVGGSLTLGQALQNGWTVCCVERFEPEAVLDVLERERVDRVWAWPSLVQALRTAPSYARRDRAYLDRVLGTPVPGPVRHRGMSETMGNWFGIETKVIDPETGQELGPDQEGELCVRGFAALQGYYKKEREDTFDPDGWLHTGDRVARREWGLEFLGRYTEMVKTRGANVSPREIEVVLESADAVRHALVFGVPDPQVGEAVVAVLVPAPGREIDLDAVAELARRELAPYKRPARYVVRAEDEIGWLPTGKPDKRGLKSDYLASEEMMAR</sequence>
<evidence type="ECO:0000259" key="1">
    <source>
        <dbReference type="Pfam" id="PF00501"/>
    </source>
</evidence>
<dbReference type="RefSeq" id="WP_073455203.1">
    <property type="nucleotide sequence ID" value="NZ_CALGVN010000053.1"/>
</dbReference>
<reference evidence="3 4" key="1">
    <citation type="submission" date="2016-11" db="EMBL/GenBank/DDBJ databases">
        <authorList>
            <person name="Jaros S."/>
            <person name="Januszkiewicz K."/>
            <person name="Wedrychowicz H."/>
        </authorList>
    </citation>
    <scope>NUCLEOTIDE SEQUENCE [LARGE SCALE GENOMIC DNA]</scope>
    <source>
        <strain evidence="3 4">DSM 43832</strain>
    </source>
</reference>
<dbReference type="EMBL" id="FRAP01000002">
    <property type="protein sequence ID" value="SHK02790.1"/>
    <property type="molecule type" value="Genomic_DNA"/>
</dbReference>
<dbReference type="Pfam" id="PF13193">
    <property type="entry name" value="AMP-binding_C"/>
    <property type="match status" value="1"/>
</dbReference>
<dbReference type="InterPro" id="IPR050237">
    <property type="entry name" value="ATP-dep_AMP-bd_enzyme"/>
</dbReference>
<feature type="domain" description="AMP-binding enzyme C-terminal" evidence="2">
    <location>
        <begin position="408"/>
        <end position="472"/>
    </location>
</feature>
<dbReference type="Pfam" id="PF00501">
    <property type="entry name" value="AMP-binding"/>
    <property type="match status" value="1"/>
</dbReference>
<gene>
    <name evidence="3" type="ORF">SAMN05443637_10241</name>
</gene>
<dbReference type="GO" id="GO:0016878">
    <property type="term" value="F:acid-thiol ligase activity"/>
    <property type="evidence" value="ECO:0007669"/>
    <property type="project" value="UniProtKB-ARBA"/>
</dbReference>
<evidence type="ECO:0000313" key="3">
    <source>
        <dbReference type="EMBL" id="SHK02790.1"/>
    </source>
</evidence>
<dbReference type="OrthoDB" id="3673338at2"/>
<evidence type="ECO:0000259" key="2">
    <source>
        <dbReference type="Pfam" id="PF13193"/>
    </source>
</evidence>
<dbReference type="STRING" id="1848.SAMN05443637_10241"/>
<dbReference type="AlphaFoldDB" id="A0A1M6P4F9"/>